<keyword evidence="6" id="KW-0808">Transferase</keyword>
<feature type="modified residue" description="4-aspartylphosphate" evidence="10">
    <location>
        <position position="493"/>
    </location>
</feature>
<evidence type="ECO:0000256" key="3">
    <source>
        <dbReference type="ARBA" id="ARBA00012438"/>
    </source>
</evidence>
<evidence type="ECO:0000259" key="12">
    <source>
        <dbReference type="PROSITE" id="PS50109"/>
    </source>
</evidence>
<evidence type="ECO:0000256" key="9">
    <source>
        <dbReference type="ARBA" id="ARBA00074306"/>
    </source>
</evidence>
<comment type="catalytic activity">
    <reaction evidence="1">
        <text>ATP + protein L-histidine = ADP + protein N-phospho-L-histidine.</text>
        <dbReference type="EC" id="2.7.13.3"/>
    </reaction>
</comment>
<dbReference type="InterPro" id="IPR001789">
    <property type="entry name" value="Sig_transdc_resp-reg_receiver"/>
</dbReference>
<proteinExistence type="inferred from homology"/>
<dbReference type="CDD" id="cd00082">
    <property type="entry name" value="HisKA"/>
    <property type="match status" value="1"/>
</dbReference>
<keyword evidence="15" id="KW-1185">Reference proteome</keyword>
<keyword evidence="11" id="KW-1133">Transmembrane helix</keyword>
<dbReference type="InterPro" id="IPR036890">
    <property type="entry name" value="HATPase_C_sf"/>
</dbReference>
<dbReference type="Gene3D" id="3.30.565.10">
    <property type="entry name" value="Histidine kinase-like ATPase, C-terminal domain"/>
    <property type="match status" value="1"/>
</dbReference>
<dbReference type="RefSeq" id="WP_308451078.1">
    <property type="nucleotide sequence ID" value="NZ_JAJEPU010000013.1"/>
</dbReference>
<keyword evidence="6" id="KW-0418">Kinase</keyword>
<evidence type="ECO:0000259" key="13">
    <source>
        <dbReference type="PROSITE" id="PS50110"/>
    </source>
</evidence>
<dbReference type="InterPro" id="IPR011006">
    <property type="entry name" value="CheY-like_superfamily"/>
</dbReference>
<dbReference type="SUPFAM" id="SSF47384">
    <property type="entry name" value="Homodimeric domain of signal transducing histidine kinase"/>
    <property type="match status" value="1"/>
</dbReference>
<dbReference type="InterPro" id="IPR005467">
    <property type="entry name" value="His_kinase_dom"/>
</dbReference>
<dbReference type="SUPFAM" id="SSF55874">
    <property type="entry name" value="ATPase domain of HSP90 chaperone/DNA topoisomerase II/histidine kinase"/>
    <property type="match status" value="1"/>
</dbReference>
<evidence type="ECO:0000256" key="11">
    <source>
        <dbReference type="SAM" id="Phobius"/>
    </source>
</evidence>
<dbReference type="SUPFAM" id="SSF52172">
    <property type="entry name" value="CheY-like"/>
    <property type="match status" value="1"/>
</dbReference>
<dbReference type="FunFam" id="3.30.565.10:FF:000010">
    <property type="entry name" value="Sensor histidine kinase RcsC"/>
    <property type="match status" value="1"/>
</dbReference>
<dbReference type="Pfam" id="PF02518">
    <property type="entry name" value="HATPase_c"/>
    <property type="match status" value="1"/>
</dbReference>
<evidence type="ECO:0000256" key="5">
    <source>
        <dbReference type="ARBA" id="ARBA00022553"/>
    </source>
</evidence>
<evidence type="ECO:0000256" key="1">
    <source>
        <dbReference type="ARBA" id="ARBA00000085"/>
    </source>
</evidence>
<dbReference type="SMART" id="SM00388">
    <property type="entry name" value="HisKA"/>
    <property type="match status" value="1"/>
</dbReference>
<dbReference type="SMART" id="SM00448">
    <property type="entry name" value="REC"/>
    <property type="match status" value="1"/>
</dbReference>
<dbReference type="InterPro" id="IPR036097">
    <property type="entry name" value="HisK_dim/P_sf"/>
</dbReference>
<dbReference type="AlphaFoldDB" id="A0AAE3AR02"/>
<comment type="similarity">
    <text evidence="2">In the N-terminal section; belongs to the phytochrome family.</text>
</comment>
<name>A0AAE3AR02_9FIRM</name>
<dbReference type="PROSITE" id="PS50109">
    <property type="entry name" value="HIS_KIN"/>
    <property type="match status" value="1"/>
</dbReference>
<feature type="transmembrane region" description="Helical" evidence="11">
    <location>
        <begin position="16"/>
        <end position="38"/>
    </location>
</feature>
<keyword evidence="7" id="KW-0902">Two-component regulatory system</keyword>
<dbReference type="PANTHER" id="PTHR45339">
    <property type="entry name" value="HYBRID SIGNAL TRANSDUCTION HISTIDINE KINASE J"/>
    <property type="match status" value="1"/>
</dbReference>
<gene>
    <name evidence="14" type="ORF">LKD32_06020</name>
</gene>
<dbReference type="Pfam" id="PF00512">
    <property type="entry name" value="HisKA"/>
    <property type="match status" value="1"/>
</dbReference>
<sequence length="570" mass="65351">MEKLIQILQLLGSYRIPAVIFSVEVFVAVCLLLAGLSLGGRYHYRNFRANRGGKRARQEKKILFERDREPELLIRRKDRYPEFQTESFARVFGVTKEQMQADLTCFLDQMDENFGKKFWKFYQRWDGKSEFETEIQLKDSECWYRIRVLRSWDEQYDWFRFADITQYRTQITQTEEKLEKAEEVSQSKTTFLSNMSHEIRTPMNGIIGMLTLAHGKLNGHQAEPYIERAEQLSQYLLSVINDILDMSRIEAGKIELEKKAFSLQAMAEQLRAMFQKNIEAKGVAFSVELQDFDLDWVIGDELRLSQVLVNFLSNASKFTSSGEIRVLFRQLLKENGRVSLMMRVHDTGTGMDTSFVSRIFRPFEQENSHIARQYGGSGLGMAITDQIVRLMGGEIVIDSMKGRGSDFTVYLTLPIAENQNVDKQALEEERAVESFDYQGMHILMAEDNEVNAEIAVSILEMNGAKVDTVVDGQQAIEQFEVCPPGTYDFILMDIQMPVMDGRTASRAIRAMNRPDAKTIPIFALSADAFVEDQRLSAESGMNGHFSKPIDFEKMKKEIGKILIKGKRVGA</sequence>
<protein>
    <recommendedName>
        <fullName evidence="9">Circadian input-output histidine kinase CikA</fullName>
        <ecNumber evidence="3">2.7.13.3</ecNumber>
    </recommendedName>
    <alternativeName>
        <fullName evidence="4">Stage 0 sporulation protein A homolog</fullName>
    </alternativeName>
</protein>
<evidence type="ECO:0000256" key="10">
    <source>
        <dbReference type="PROSITE-ProRule" id="PRU00169"/>
    </source>
</evidence>
<reference evidence="14" key="1">
    <citation type="submission" date="2021-10" db="EMBL/GenBank/DDBJ databases">
        <title>Anaerobic single-cell dispensing facilitates the cultivation of human gut bacteria.</title>
        <authorList>
            <person name="Afrizal A."/>
        </authorList>
    </citation>
    <scope>NUCLEOTIDE SEQUENCE</scope>
    <source>
        <strain evidence="14">CLA-AA-H274</strain>
    </source>
</reference>
<dbReference type="InterPro" id="IPR003594">
    <property type="entry name" value="HATPase_dom"/>
</dbReference>
<evidence type="ECO:0000256" key="8">
    <source>
        <dbReference type="ARBA" id="ARBA00024867"/>
    </source>
</evidence>
<dbReference type="PROSITE" id="PS50110">
    <property type="entry name" value="RESPONSE_REGULATORY"/>
    <property type="match status" value="1"/>
</dbReference>
<dbReference type="EMBL" id="JAJEPU010000013">
    <property type="protein sequence ID" value="MCC2164439.1"/>
    <property type="molecule type" value="Genomic_DNA"/>
</dbReference>
<evidence type="ECO:0000313" key="14">
    <source>
        <dbReference type="EMBL" id="MCC2164439.1"/>
    </source>
</evidence>
<keyword evidence="11" id="KW-0812">Transmembrane</keyword>
<dbReference type="GO" id="GO:0000155">
    <property type="term" value="F:phosphorelay sensor kinase activity"/>
    <property type="evidence" value="ECO:0007669"/>
    <property type="project" value="InterPro"/>
</dbReference>
<dbReference type="Gene3D" id="1.10.287.130">
    <property type="match status" value="1"/>
</dbReference>
<dbReference type="Proteomes" id="UP001198962">
    <property type="component" value="Unassembled WGS sequence"/>
</dbReference>
<dbReference type="SMART" id="SM00387">
    <property type="entry name" value="HATPase_c"/>
    <property type="match status" value="1"/>
</dbReference>
<comment type="caution">
    <text evidence="14">The sequence shown here is derived from an EMBL/GenBank/DDBJ whole genome shotgun (WGS) entry which is preliminary data.</text>
</comment>
<feature type="domain" description="Histidine kinase" evidence="12">
    <location>
        <begin position="194"/>
        <end position="415"/>
    </location>
</feature>
<evidence type="ECO:0000256" key="6">
    <source>
        <dbReference type="ARBA" id="ARBA00022777"/>
    </source>
</evidence>
<dbReference type="PRINTS" id="PR00344">
    <property type="entry name" value="BCTRLSENSOR"/>
</dbReference>
<dbReference type="EC" id="2.7.13.3" evidence="3"/>
<dbReference type="PANTHER" id="PTHR45339:SF1">
    <property type="entry name" value="HYBRID SIGNAL TRANSDUCTION HISTIDINE KINASE J"/>
    <property type="match status" value="1"/>
</dbReference>
<dbReference type="CDD" id="cd17546">
    <property type="entry name" value="REC_hyHK_CKI1_RcsC-like"/>
    <property type="match status" value="1"/>
</dbReference>
<feature type="domain" description="Response regulatory" evidence="13">
    <location>
        <begin position="441"/>
        <end position="562"/>
    </location>
</feature>
<dbReference type="InterPro" id="IPR003661">
    <property type="entry name" value="HisK_dim/P_dom"/>
</dbReference>
<evidence type="ECO:0000256" key="7">
    <source>
        <dbReference type="ARBA" id="ARBA00023012"/>
    </source>
</evidence>
<dbReference type="Gene3D" id="3.40.50.2300">
    <property type="match status" value="1"/>
</dbReference>
<dbReference type="Pfam" id="PF00072">
    <property type="entry name" value="Response_reg"/>
    <property type="match status" value="1"/>
</dbReference>
<evidence type="ECO:0000256" key="4">
    <source>
        <dbReference type="ARBA" id="ARBA00018672"/>
    </source>
</evidence>
<organism evidence="14 15">
    <name type="scientific">Brotaphodocola catenula</name>
    <dbReference type="NCBI Taxonomy" id="2885361"/>
    <lineage>
        <taxon>Bacteria</taxon>
        <taxon>Bacillati</taxon>
        <taxon>Bacillota</taxon>
        <taxon>Clostridia</taxon>
        <taxon>Lachnospirales</taxon>
        <taxon>Lachnospiraceae</taxon>
        <taxon>Brotaphodocola</taxon>
    </lineage>
</organism>
<keyword evidence="5 10" id="KW-0597">Phosphoprotein</keyword>
<keyword evidence="11" id="KW-0472">Membrane</keyword>
<evidence type="ECO:0000256" key="2">
    <source>
        <dbReference type="ARBA" id="ARBA00006402"/>
    </source>
</evidence>
<dbReference type="InterPro" id="IPR004358">
    <property type="entry name" value="Sig_transdc_His_kin-like_C"/>
</dbReference>
<evidence type="ECO:0000313" key="15">
    <source>
        <dbReference type="Proteomes" id="UP001198962"/>
    </source>
</evidence>
<comment type="function">
    <text evidence="8">May play the central regulatory role in sporulation. It may be an element of the effector pathway responsible for the activation of sporulation genes in response to nutritional stress. Spo0A may act in concert with spo0H (a sigma factor) to control the expression of some genes that are critical to the sporulation process.</text>
</comment>
<accession>A0AAE3AR02</accession>